<dbReference type="InterPro" id="IPR004165">
    <property type="entry name" value="CoA_trans_fam_I"/>
</dbReference>
<dbReference type="InterPro" id="IPR004163">
    <property type="entry name" value="CoA_transf_BS"/>
</dbReference>
<dbReference type="Gene3D" id="3.40.1080.10">
    <property type="entry name" value="Glutaconate Coenzyme A-transferase"/>
    <property type="match status" value="1"/>
</dbReference>
<comment type="similarity">
    <text evidence="1">Belongs to the 3-oxoacid CoA-transferase subunit A family.</text>
</comment>
<keyword evidence="2 3" id="KW-0808">Transferase</keyword>
<evidence type="ECO:0000256" key="1">
    <source>
        <dbReference type="ARBA" id="ARBA00005612"/>
    </source>
</evidence>
<comment type="caution">
    <text evidence="3">The sequence shown here is derived from an EMBL/GenBank/DDBJ whole genome shotgun (WGS) entry which is preliminary data.</text>
</comment>
<gene>
    <name evidence="3" type="ORF">J9317_10995</name>
</gene>
<proteinExistence type="inferred from homology"/>
<reference evidence="3 4" key="1">
    <citation type="submission" date="2021-04" db="EMBL/GenBank/DDBJ databases">
        <title>Metabacillus sp. strain KIGAM252 whole genome sequence.</title>
        <authorList>
            <person name="Seo M.-J."/>
            <person name="Cho E.-S."/>
            <person name="Hwang C.Y."/>
            <person name="Yoon D.J."/>
        </authorList>
    </citation>
    <scope>NUCLEOTIDE SEQUENCE [LARGE SCALE GENOMIC DNA]</scope>
    <source>
        <strain evidence="3 4">KIGAM252</strain>
    </source>
</reference>
<dbReference type="PROSITE" id="PS01273">
    <property type="entry name" value="COA_TRANSF_1"/>
    <property type="match status" value="1"/>
</dbReference>
<dbReference type="SMART" id="SM00882">
    <property type="entry name" value="CoA_trans"/>
    <property type="match status" value="1"/>
</dbReference>
<organism evidence="3 4">
    <name type="scientific">Metabacillus flavus</name>
    <dbReference type="NCBI Taxonomy" id="2823519"/>
    <lineage>
        <taxon>Bacteria</taxon>
        <taxon>Bacillati</taxon>
        <taxon>Bacillota</taxon>
        <taxon>Bacilli</taxon>
        <taxon>Bacillales</taxon>
        <taxon>Bacillaceae</taxon>
        <taxon>Metabacillus</taxon>
    </lineage>
</organism>
<keyword evidence="4" id="KW-1185">Reference proteome</keyword>
<protein>
    <submittedName>
        <fullName evidence="3">CoA transferase subunit A</fullName>
    </submittedName>
</protein>
<dbReference type="InterPro" id="IPR037171">
    <property type="entry name" value="NagB/RpiA_transferase-like"/>
</dbReference>
<dbReference type="PANTHER" id="PTHR13707">
    <property type="entry name" value="KETOACID-COENZYME A TRANSFERASE"/>
    <property type="match status" value="1"/>
</dbReference>
<dbReference type="NCBIfam" id="TIGR02429">
    <property type="entry name" value="pcaI_scoA_fam"/>
    <property type="match status" value="1"/>
</dbReference>
<evidence type="ECO:0000313" key="3">
    <source>
        <dbReference type="EMBL" id="MBS2969291.1"/>
    </source>
</evidence>
<accession>A0ABS5LFA4</accession>
<evidence type="ECO:0000313" key="4">
    <source>
        <dbReference type="Proteomes" id="UP000682403"/>
    </source>
</evidence>
<evidence type="ECO:0000256" key="2">
    <source>
        <dbReference type="ARBA" id="ARBA00022679"/>
    </source>
</evidence>
<dbReference type="EMBL" id="JAGVRK010000001">
    <property type="protein sequence ID" value="MBS2969291.1"/>
    <property type="molecule type" value="Genomic_DNA"/>
</dbReference>
<dbReference type="Pfam" id="PF01144">
    <property type="entry name" value="CoA_trans"/>
    <property type="match status" value="1"/>
</dbReference>
<dbReference type="RefSeq" id="WP_211558549.1">
    <property type="nucleotide sequence ID" value="NZ_JAGVRK010000001.1"/>
</dbReference>
<dbReference type="InterPro" id="IPR012792">
    <property type="entry name" value="3-oxoacid_CoA-transf_A"/>
</dbReference>
<dbReference type="GO" id="GO:0016740">
    <property type="term" value="F:transferase activity"/>
    <property type="evidence" value="ECO:0007669"/>
    <property type="project" value="UniProtKB-KW"/>
</dbReference>
<dbReference type="Proteomes" id="UP000682403">
    <property type="component" value="Unassembled WGS sequence"/>
</dbReference>
<name>A0ABS5LFA4_9BACI</name>
<sequence length="233" mass="24810">MEEYSKISQAEEAIKTVKDGTSLMIGGFGGVGSPPLLIEAILEKGVRDLHIICNDAGFPDIGAGRLITAGRARKLTASHIGSNPIAGKLMTEGKLEVEFSPQGTLAERIRAGGTGLGGILTDIGLENDYVRNGKQLIESGGKSYLLETAIRADTAILHCGKADTWGNLSYCKSARNMNPLMAMAADFTAAEAEELVKAGDMNGDEVITPGVFIQTVVQSKGVNWKWVWEEKQS</sequence>
<dbReference type="SUPFAM" id="SSF100950">
    <property type="entry name" value="NagB/RpiA/CoA transferase-like"/>
    <property type="match status" value="1"/>
</dbReference>
<dbReference type="PANTHER" id="PTHR13707:SF60">
    <property type="entry name" value="ACETATE COA-TRANSFERASE SUBUNIT ALPHA"/>
    <property type="match status" value="1"/>
</dbReference>